<evidence type="ECO:0000256" key="4">
    <source>
        <dbReference type="ARBA" id="ARBA00012042"/>
    </source>
</evidence>
<comment type="similarity">
    <text evidence="3">Belongs to the phosphoribulokinase family.</text>
</comment>
<evidence type="ECO:0000256" key="2">
    <source>
        <dbReference type="ARBA" id="ARBA00005215"/>
    </source>
</evidence>
<dbReference type="Proteomes" id="UP000054498">
    <property type="component" value="Unassembled WGS sequence"/>
</dbReference>
<comment type="subcellular location">
    <subcellularLocation>
        <location evidence="1">Plastid</location>
        <location evidence="1">Chloroplast</location>
    </subcellularLocation>
</comment>
<dbReference type="GO" id="GO:0009507">
    <property type="term" value="C:chloroplast"/>
    <property type="evidence" value="ECO:0007669"/>
    <property type="project" value="UniProtKB-SubCell"/>
</dbReference>
<comment type="pathway">
    <text evidence="2">Carbohydrate biosynthesis; Calvin cycle.</text>
</comment>
<keyword evidence="13" id="KW-0067">ATP-binding</keyword>
<dbReference type="Gene3D" id="3.40.50.300">
    <property type="entry name" value="P-loop containing nucleotide triphosphate hydrolases"/>
    <property type="match status" value="1"/>
</dbReference>
<keyword evidence="8" id="KW-0113">Calvin cycle</keyword>
<accession>A0A0D2LG79</accession>
<keyword evidence="6" id="KW-0150">Chloroplast</keyword>
<evidence type="ECO:0000256" key="6">
    <source>
        <dbReference type="ARBA" id="ARBA00022528"/>
    </source>
</evidence>
<evidence type="ECO:0000256" key="7">
    <source>
        <dbReference type="ARBA" id="ARBA00022531"/>
    </source>
</evidence>
<evidence type="ECO:0000313" key="20">
    <source>
        <dbReference type="Proteomes" id="UP000054498"/>
    </source>
</evidence>
<keyword evidence="15" id="KW-1015">Disulfide bond</keyword>
<keyword evidence="14" id="KW-0809">Transit peptide</keyword>
<dbReference type="CDD" id="cd02026">
    <property type="entry name" value="PRK"/>
    <property type="match status" value="1"/>
</dbReference>
<dbReference type="GO" id="GO:0042803">
    <property type="term" value="F:protein homodimerization activity"/>
    <property type="evidence" value="ECO:0007669"/>
    <property type="project" value="UniProtKB-ARBA"/>
</dbReference>
<keyword evidence="7" id="KW-0602">Photosynthesis</keyword>
<evidence type="ECO:0000256" key="14">
    <source>
        <dbReference type="ARBA" id="ARBA00022946"/>
    </source>
</evidence>
<evidence type="ECO:0000256" key="15">
    <source>
        <dbReference type="ARBA" id="ARBA00023157"/>
    </source>
</evidence>
<dbReference type="GO" id="GO:0008974">
    <property type="term" value="F:phosphoribulokinase activity"/>
    <property type="evidence" value="ECO:0007669"/>
    <property type="project" value="UniProtKB-EC"/>
</dbReference>
<keyword evidence="10 19" id="KW-0808">Transferase</keyword>
<dbReference type="PANTHER" id="PTHR10285">
    <property type="entry name" value="URIDINE KINASE"/>
    <property type="match status" value="1"/>
</dbReference>
<dbReference type="EC" id="2.7.1.19" evidence="4"/>
<evidence type="ECO:0000313" key="19">
    <source>
        <dbReference type="EMBL" id="KIZ05549.1"/>
    </source>
</evidence>
<dbReference type="Pfam" id="PF00485">
    <property type="entry name" value="PRK"/>
    <property type="match status" value="1"/>
</dbReference>
<evidence type="ECO:0000256" key="3">
    <source>
        <dbReference type="ARBA" id="ARBA00009719"/>
    </source>
</evidence>
<reference evidence="19 20" key="1">
    <citation type="journal article" date="2013" name="BMC Genomics">
        <title>Reconstruction of the lipid metabolism for the microalga Monoraphidium neglectum from its genome sequence reveals characteristics suitable for biofuel production.</title>
        <authorList>
            <person name="Bogen C."/>
            <person name="Al-Dilaimi A."/>
            <person name="Albersmeier A."/>
            <person name="Wichmann J."/>
            <person name="Grundmann M."/>
            <person name="Rupp O."/>
            <person name="Lauersen K.J."/>
            <person name="Blifernez-Klassen O."/>
            <person name="Kalinowski J."/>
            <person name="Goesmann A."/>
            <person name="Mussgnug J.H."/>
            <person name="Kruse O."/>
        </authorList>
    </citation>
    <scope>NUCLEOTIDE SEQUENCE [LARGE SCALE GENOMIC DNA]</scope>
    <source>
        <strain evidence="19 20">SAG 48.87</strain>
    </source>
</reference>
<keyword evidence="20" id="KW-1185">Reference proteome</keyword>
<dbReference type="STRING" id="145388.A0A0D2LG79"/>
<proteinExistence type="inferred from homology"/>
<dbReference type="InterPro" id="IPR027417">
    <property type="entry name" value="P-loop_NTPase"/>
</dbReference>
<dbReference type="KEGG" id="mng:MNEG_2418"/>
<dbReference type="RefSeq" id="XP_013904568.1">
    <property type="nucleotide sequence ID" value="XM_014049114.1"/>
</dbReference>
<evidence type="ECO:0000256" key="11">
    <source>
        <dbReference type="ARBA" id="ARBA00022741"/>
    </source>
</evidence>
<evidence type="ECO:0000256" key="17">
    <source>
        <dbReference type="ARBA" id="ARBA00047663"/>
    </source>
</evidence>
<dbReference type="GeneID" id="25735296"/>
<dbReference type="InterPro" id="IPR006082">
    <property type="entry name" value="PRK"/>
</dbReference>
<evidence type="ECO:0000256" key="13">
    <source>
        <dbReference type="ARBA" id="ARBA00022840"/>
    </source>
</evidence>
<dbReference type="UniPathway" id="UPA00116"/>
<evidence type="ECO:0000256" key="16">
    <source>
        <dbReference type="ARBA" id="ARBA00031382"/>
    </source>
</evidence>
<dbReference type="PRINTS" id="PR00478">
    <property type="entry name" value="PHRIBLKINASE"/>
</dbReference>
<dbReference type="GO" id="GO:0005524">
    <property type="term" value="F:ATP binding"/>
    <property type="evidence" value="ECO:0007669"/>
    <property type="project" value="UniProtKB-KW"/>
</dbReference>
<comment type="catalytic activity">
    <reaction evidence="17">
        <text>D-ribulose 5-phosphate + ATP = D-ribulose 1,5-bisphosphate + ADP + H(+)</text>
        <dbReference type="Rhea" id="RHEA:19365"/>
        <dbReference type="ChEBI" id="CHEBI:15378"/>
        <dbReference type="ChEBI" id="CHEBI:30616"/>
        <dbReference type="ChEBI" id="CHEBI:57870"/>
        <dbReference type="ChEBI" id="CHEBI:58121"/>
        <dbReference type="ChEBI" id="CHEBI:456216"/>
        <dbReference type="EC" id="2.7.1.19"/>
    </reaction>
</comment>
<dbReference type="EMBL" id="KK100492">
    <property type="protein sequence ID" value="KIZ05549.1"/>
    <property type="molecule type" value="Genomic_DNA"/>
</dbReference>
<dbReference type="AlphaFoldDB" id="A0A0D2LG79"/>
<protein>
    <recommendedName>
        <fullName evidence="5">Phosphoribulokinase, chloroplastic</fullName>
        <ecNumber evidence="4">2.7.1.19</ecNumber>
    </recommendedName>
    <alternativeName>
        <fullName evidence="16">Phosphopentokinase</fullName>
    </alternativeName>
</protein>
<name>A0A0D2LG79_9CHLO</name>
<keyword evidence="9" id="KW-0934">Plastid</keyword>
<dbReference type="NCBIfam" id="NF005655">
    <property type="entry name" value="PRK07429.1"/>
    <property type="match status" value="1"/>
</dbReference>
<evidence type="ECO:0000256" key="5">
    <source>
        <dbReference type="ARBA" id="ARBA00017837"/>
    </source>
</evidence>
<evidence type="ECO:0000259" key="18">
    <source>
        <dbReference type="Pfam" id="PF00485"/>
    </source>
</evidence>
<organism evidence="19 20">
    <name type="scientific">Monoraphidium neglectum</name>
    <dbReference type="NCBI Taxonomy" id="145388"/>
    <lineage>
        <taxon>Eukaryota</taxon>
        <taxon>Viridiplantae</taxon>
        <taxon>Chlorophyta</taxon>
        <taxon>core chlorophytes</taxon>
        <taxon>Chlorophyceae</taxon>
        <taxon>CS clade</taxon>
        <taxon>Sphaeropleales</taxon>
        <taxon>Selenastraceae</taxon>
        <taxon>Monoraphidium</taxon>
    </lineage>
</organism>
<keyword evidence="11" id="KW-0547">Nucleotide-binding</keyword>
<keyword evidence="12 19" id="KW-0418">Kinase</keyword>
<evidence type="ECO:0000256" key="10">
    <source>
        <dbReference type="ARBA" id="ARBA00022679"/>
    </source>
</evidence>
<dbReference type="SUPFAM" id="SSF52540">
    <property type="entry name" value="P-loop containing nucleoside triphosphate hydrolases"/>
    <property type="match status" value="1"/>
</dbReference>
<feature type="domain" description="Phosphoribulokinase/uridine kinase" evidence="18">
    <location>
        <begin position="35"/>
        <end position="228"/>
    </location>
</feature>
<gene>
    <name evidence="19" type="ORF">MNEG_2418</name>
</gene>
<evidence type="ECO:0000256" key="9">
    <source>
        <dbReference type="ARBA" id="ARBA00022640"/>
    </source>
</evidence>
<dbReference type="OrthoDB" id="738517at2759"/>
<evidence type="ECO:0000256" key="1">
    <source>
        <dbReference type="ARBA" id="ARBA00004229"/>
    </source>
</evidence>
<sequence length="235" mass="26055">MASTMKMRAAAPARAFSARGARRSLVVKAAEKRIVIGLAADSGCGKSTFMRRVTGIFGGTPKPPAGGNPDSNTLISDMTTVICLDDYHSLDRKGRSAAGVTALDPKAQYFDLMYDQVKSLKEGKAVDKPIYNHVTGILDPAEKIDPANILVIEGLHPFYDERVRDLIDLKIYLDISDEIKFAWKIQRDMAERGHSLDSIKKSIESRKPDFDAYIDPQKKHADLIIQLQQNQSQYS</sequence>
<evidence type="ECO:0000256" key="8">
    <source>
        <dbReference type="ARBA" id="ARBA00022567"/>
    </source>
</evidence>
<dbReference type="FunFam" id="3.40.50.300:FF:000619">
    <property type="entry name" value="Phosphoribulokinase"/>
    <property type="match status" value="1"/>
</dbReference>
<dbReference type="InterPro" id="IPR006083">
    <property type="entry name" value="PRK/URK"/>
</dbReference>
<evidence type="ECO:0000256" key="12">
    <source>
        <dbReference type="ARBA" id="ARBA00022777"/>
    </source>
</evidence>
<dbReference type="GO" id="GO:0019253">
    <property type="term" value="P:reductive pentose-phosphate cycle"/>
    <property type="evidence" value="ECO:0007669"/>
    <property type="project" value="UniProtKB-UniPathway"/>
</dbReference>